<dbReference type="PROSITE" id="PS51273">
    <property type="entry name" value="GATASE_TYPE_1"/>
    <property type="match status" value="1"/>
</dbReference>
<keyword evidence="3" id="KW-1185">Reference proteome</keyword>
<dbReference type="Pfam" id="PF07722">
    <property type="entry name" value="Peptidase_C26"/>
    <property type="match status" value="1"/>
</dbReference>
<dbReference type="EMBL" id="BAAAPU010000003">
    <property type="protein sequence ID" value="GAA1968677.1"/>
    <property type="molecule type" value="Genomic_DNA"/>
</dbReference>
<proteinExistence type="predicted"/>
<organism evidence="2 3">
    <name type="scientific">Terrabacter lapilli</name>
    <dbReference type="NCBI Taxonomy" id="436231"/>
    <lineage>
        <taxon>Bacteria</taxon>
        <taxon>Bacillati</taxon>
        <taxon>Actinomycetota</taxon>
        <taxon>Actinomycetes</taxon>
        <taxon>Micrococcales</taxon>
        <taxon>Intrasporangiaceae</taxon>
        <taxon>Terrabacter</taxon>
    </lineage>
</organism>
<dbReference type="GO" id="GO:0016787">
    <property type="term" value="F:hydrolase activity"/>
    <property type="evidence" value="ECO:0007669"/>
    <property type="project" value="UniProtKB-KW"/>
</dbReference>
<reference evidence="3" key="1">
    <citation type="journal article" date="2019" name="Int. J. Syst. Evol. Microbiol.">
        <title>The Global Catalogue of Microorganisms (GCM) 10K type strain sequencing project: providing services to taxonomists for standard genome sequencing and annotation.</title>
        <authorList>
            <consortium name="The Broad Institute Genomics Platform"/>
            <consortium name="The Broad Institute Genome Sequencing Center for Infectious Disease"/>
            <person name="Wu L."/>
            <person name="Ma J."/>
        </authorList>
    </citation>
    <scope>NUCLEOTIDE SEQUENCE [LARGE SCALE GENOMIC DNA]</scope>
    <source>
        <strain evidence="3">JCM 15628</strain>
    </source>
</reference>
<dbReference type="Proteomes" id="UP001500013">
    <property type="component" value="Unassembled WGS sequence"/>
</dbReference>
<dbReference type="SUPFAM" id="SSF52317">
    <property type="entry name" value="Class I glutamine amidotransferase-like"/>
    <property type="match status" value="1"/>
</dbReference>
<name>A0ABP5CVU0_9MICO</name>
<keyword evidence="2" id="KW-0378">Hydrolase</keyword>
<accession>A0ABP5CVU0</accession>
<protein>
    <submittedName>
        <fullName evidence="2">Gamma-glutamyl-gamma-aminobutyrate hydrolase family protein</fullName>
    </submittedName>
</protein>
<feature type="region of interest" description="Disordered" evidence="1">
    <location>
        <begin position="1"/>
        <end position="23"/>
    </location>
</feature>
<dbReference type="Gene3D" id="3.40.50.880">
    <property type="match status" value="1"/>
</dbReference>
<dbReference type="RefSeq" id="WP_344058240.1">
    <property type="nucleotide sequence ID" value="NZ_BAAAPU010000003.1"/>
</dbReference>
<dbReference type="PANTHER" id="PTHR43235:SF1">
    <property type="entry name" value="GLUTAMINE AMIDOTRANSFERASE PB2B2.05-RELATED"/>
    <property type="match status" value="1"/>
</dbReference>
<sequence>MGELDRPRPPQAATAVARDAPSRPVVAVSAHEEQVVRPGERGASSVRLAGSRYVDALSRVGAVAVLVPAVQDLDERTARRIVGSVDALVLTGGGDVAGRWFGEPDHPAIGPVDAARDVTELGLAEAALADGVPVLGVCRGMQVLAVAAGGSVEQHLPDRLGQDDHRGGAAPDGLHRHDVATVVGSRARGLLGPSFTARCHHHQGVGRLGPFVASAWSADGVCEVIELAGGRSPFAIGIQSHPETVPDDRLFAALVAAAATDRARAVS</sequence>
<comment type="caution">
    <text evidence="2">The sequence shown here is derived from an EMBL/GenBank/DDBJ whole genome shotgun (WGS) entry which is preliminary data.</text>
</comment>
<dbReference type="PANTHER" id="PTHR43235">
    <property type="entry name" value="GLUTAMINE AMIDOTRANSFERASE PB2B2.05-RELATED"/>
    <property type="match status" value="1"/>
</dbReference>
<dbReference type="InterPro" id="IPR044668">
    <property type="entry name" value="PuuD-like"/>
</dbReference>
<evidence type="ECO:0000256" key="1">
    <source>
        <dbReference type="SAM" id="MobiDB-lite"/>
    </source>
</evidence>
<dbReference type="InterPro" id="IPR011697">
    <property type="entry name" value="Peptidase_C26"/>
</dbReference>
<gene>
    <name evidence="2" type="ORF">GCM10009817_05790</name>
</gene>
<evidence type="ECO:0000313" key="2">
    <source>
        <dbReference type="EMBL" id="GAA1968677.1"/>
    </source>
</evidence>
<dbReference type="InterPro" id="IPR029062">
    <property type="entry name" value="Class_I_gatase-like"/>
</dbReference>
<evidence type="ECO:0000313" key="3">
    <source>
        <dbReference type="Proteomes" id="UP001500013"/>
    </source>
</evidence>